<keyword evidence="3" id="KW-1185">Reference proteome</keyword>
<evidence type="ECO:0000313" key="2">
    <source>
        <dbReference type="EMBL" id="SEJ40194.1"/>
    </source>
</evidence>
<evidence type="ECO:0000259" key="1">
    <source>
        <dbReference type="SMART" id="SM00849"/>
    </source>
</evidence>
<dbReference type="STRING" id="1416801.SAMN05192553_103699"/>
<dbReference type="Pfam" id="PF00753">
    <property type="entry name" value="Lactamase_B"/>
    <property type="match status" value="1"/>
</dbReference>
<dbReference type="OrthoDB" id="9802248at2"/>
<dbReference type="InterPro" id="IPR001279">
    <property type="entry name" value="Metallo-B-lactamas"/>
</dbReference>
<dbReference type="InterPro" id="IPR036866">
    <property type="entry name" value="RibonucZ/Hydroxyglut_hydro"/>
</dbReference>
<protein>
    <submittedName>
        <fullName evidence="2">Glyoxylase, beta-lactamase superfamily II</fullName>
    </submittedName>
</protein>
<feature type="domain" description="Metallo-beta-lactamase" evidence="1">
    <location>
        <begin position="17"/>
        <end position="212"/>
    </location>
</feature>
<dbReference type="AlphaFoldDB" id="A0A1H6YK23"/>
<dbReference type="SMART" id="SM00849">
    <property type="entry name" value="Lactamase_B"/>
    <property type="match status" value="1"/>
</dbReference>
<dbReference type="Gene3D" id="3.60.15.10">
    <property type="entry name" value="Ribonuclease Z/Hydroxyacylglutathione hydrolase-like"/>
    <property type="match status" value="1"/>
</dbReference>
<dbReference type="PANTHER" id="PTHR42951">
    <property type="entry name" value="METALLO-BETA-LACTAMASE DOMAIN-CONTAINING"/>
    <property type="match status" value="1"/>
</dbReference>
<dbReference type="EMBL" id="FNZH01000003">
    <property type="protein sequence ID" value="SEJ40194.1"/>
    <property type="molecule type" value="Genomic_DNA"/>
</dbReference>
<dbReference type="RefSeq" id="WP_092174557.1">
    <property type="nucleotide sequence ID" value="NZ_FNZH01000003.1"/>
</dbReference>
<dbReference type="InterPro" id="IPR037482">
    <property type="entry name" value="ST1585_MBL-fold"/>
</dbReference>
<name>A0A1H6YK23_9BACT</name>
<evidence type="ECO:0000313" key="3">
    <source>
        <dbReference type="Proteomes" id="UP000199403"/>
    </source>
</evidence>
<organism evidence="2 3">
    <name type="scientific">Cyclobacterium xiamenense</name>
    <dbReference type="NCBI Taxonomy" id="1297121"/>
    <lineage>
        <taxon>Bacteria</taxon>
        <taxon>Pseudomonadati</taxon>
        <taxon>Bacteroidota</taxon>
        <taxon>Cytophagia</taxon>
        <taxon>Cytophagales</taxon>
        <taxon>Cyclobacteriaceae</taxon>
        <taxon>Cyclobacterium</taxon>
    </lineage>
</organism>
<sequence length="299" mass="33965">MYTIRSLDLHFQKEANTIASFLVSDQNHHVLVETGPESTWPQLVHQLQRHHLRPEDIDAVLLTHIHFDHAGAAWKLAEAGARIYVHPLGLPHLANPEKLWQSAARIYGKDNMQALWGSMEPIESTNLIASSDMEAVLLGKMTFVPVHTPGHAIHHVAWKLDDNLFTGDVAGVKIHSGPVVPPCPPPDIDLEDWKDSIAKIRALEPDRLYLTHYGTVSDISNHFQELERAMDEWAAWMKIRFDDGTAPEVITKDFMAYTEKQLIDQGVGKHLRECYELANPSWMSVSGLLRYWKLKQSRK</sequence>
<dbReference type="Proteomes" id="UP000199403">
    <property type="component" value="Unassembled WGS sequence"/>
</dbReference>
<reference evidence="3" key="1">
    <citation type="submission" date="2016-10" db="EMBL/GenBank/DDBJ databases">
        <authorList>
            <person name="Varghese N."/>
            <person name="Submissions S."/>
        </authorList>
    </citation>
    <scope>NUCLEOTIDE SEQUENCE [LARGE SCALE GENOMIC DNA]</scope>
    <source>
        <strain evidence="3">IBRC-M 10761</strain>
    </source>
</reference>
<gene>
    <name evidence="2" type="ORF">SAMN05192553_103699</name>
</gene>
<accession>A0A1H6YK23</accession>
<dbReference type="CDD" id="cd07726">
    <property type="entry name" value="ST1585-like_MBL-fold"/>
    <property type="match status" value="1"/>
</dbReference>
<dbReference type="PANTHER" id="PTHR42951:SF22">
    <property type="entry name" value="METALLO BETA-LACTAMASE SUPERFAMILY LIPOPROTEIN"/>
    <property type="match status" value="1"/>
</dbReference>
<dbReference type="InterPro" id="IPR050855">
    <property type="entry name" value="NDM-1-like"/>
</dbReference>
<dbReference type="SUPFAM" id="SSF56281">
    <property type="entry name" value="Metallo-hydrolase/oxidoreductase"/>
    <property type="match status" value="1"/>
</dbReference>
<proteinExistence type="predicted"/>